<evidence type="ECO:0000259" key="1">
    <source>
        <dbReference type="Pfam" id="PF10090"/>
    </source>
</evidence>
<protein>
    <submittedName>
        <fullName evidence="2">Histidine phosphotransferase family protein</fullName>
    </submittedName>
</protein>
<dbReference type="Pfam" id="PF10090">
    <property type="entry name" value="HPTransfase"/>
    <property type="match status" value="1"/>
</dbReference>
<organism evidence="2 3">
    <name type="scientific">Rubellimicrobium aerolatum</name>
    <dbReference type="NCBI Taxonomy" id="490979"/>
    <lineage>
        <taxon>Bacteria</taxon>
        <taxon>Pseudomonadati</taxon>
        <taxon>Pseudomonadota</taxon>
        <taxon>Alphaproteobacteria</taxon>
        <taxon>Rhodobacterales</taxon>
        <taxon>Roseobacteraceae</taxon>
        <taxon>Rubellimicrobium</taxon>
    </lineage>
</organism>
<dbReference type="EMBL" id="JBHSNA010000001">
    <property type="protein sequence ID" value="MFC5565077.1"/>
    <property type="molecule type" value="Genomic_DNA"/>
</dbReference>
<dbReference type="Gene3D" id="1.10.287.130">
    <property type="match status" value="1"/>
</dbReference>
<gene>
    <name evidence="2" type="ORF">ACFPOC_01415</name>
</gene>
<keyword evidence="3" id="KW-1185">Reference proteome</keyword>
<dbReference type="InterPro" id="IPR036890">
    <property type="entry name" value="HATPase_C_sf"/>
</dbReference>
<dbReference type="InterPro" id="IPR018762">
    <property type="entry name" value="ChpT_C"/>
</dbReference>
<dbReference type="RefSeq" id="WP_209836933.1">
    <property type="nucleotide sequence ID" value="NZ_JAGGJP010000001.1"/>
</dbReference>
<name>A0ABW0S855_9RHOB</name>
<sequence>MRPTRGEVHSPFDGVEPDGEAGLAATLASRICHDLASPLGAIANGLELLALAGVEPSPELDLLSQSVESGSARLRFFRIAYGAAGTRSVGRSEVARTLASLSKGSRIALEWEVAGDHPRQEVKAVFLLIQCLEAALPSGGCICVSRSADGWTLTAEGSRIRFDASIWDTLGPCRADPPSGSAQVQFGLLAHALTKLGRRLDVALSEGRILARF</sequence>
<dbReference type="Gene3D" id="3.30.565.10">
    <property type="entry name" value="Histidine kinase-like ATPase, C-terminal domain"/>
    <property type="match status" value="1"/>
</dbReference>
<feature type="domain" description="Histidine phosphotransferase ChpT C-terminal" evidence="1">
    <location>
        <begin position="93"/>
        <end position="206"/>
    </location>
</feature>
<dbReference type="Proteomes" id="UP001596056">
    <property type="component" value="Unassembled WGS sequence"/>
</dbReference>
<comment type="caution">
    <text evidence="2">The sequence shown here is derived from an EMBL/GenBank/DDBJ whole genome shotgun (WGS) entry which is preliminary data.</text>
</comment>
<evidence type="ECO:0000313" key="2">
    <source>
        <dbReference type="EMBL" id="MFC5565077.1"/>
    </source>
</evidence>
<reference evidence="3" key="1">
    <citation type="journal article" date="2019" name="Int. J. Syst. Evol. Microbiol.">
        <title>The Global Catalogue of Microorganisms (GCM) 10K type strain sequencing project: providing services to taxonomists for standard genome sequencing and annotation.</title>
        <authorList>
            <consortium name="The Broad Institute Genomics Platform"/>
            <consortium name="The Broad Institute Genome Sequencing Center for Infectious Disease"/>
            <person name="Wu L."/>
            <person name="Ma J."/>
        </authorList>
    </citation>
    <scope>NUCLEOTIDE SEQUENCE [LARGE SCALE GENOMIC DNA]</scope>
    <source>
        <strain evidence="3">KACC 11588</strain>
    </source>
</reference>
<evidence type="ECO:0000313" key="3">
    <source>
        <dbReference type="Proteomes" id="UP001596056"/>
    </source>
</evidence>
<accession>A0ABW0S855</accession>
<proteinExistence type="predicted"/>